<dbReference type="InterPro" id="IPR044893">
    <property type="entry name" value="RNA_pol_Rpb1_clamp_domain"/>
</dbReference>
<evidence type="ECO:0000256" key="5">
    <source>
        <dbReference type="ARBA" id="ARBA00010457"/>
    </source>
</evidence>
<dbReference type="InterPro" id="IPR006592">
    <property type="entry name" value="RNA_pol_N"/>
</dbReference>
<evidence type="ECO:0000256" key="7">
    <source>
        <dbReference type="ARBA" id="ARBA00022553"/>
    </source>
</evidence>
<dbReference type="CDD" id="cd02733">
    <property type="entry name" value="RNAP_II_RPB1_N"/>
    <property type="match status" value="1"/>
</dbReference>
<evidence type="ECO:0000256" key="20">
    <source>
        <dbReference type="ARBA" id="ARBA00023242"/>
    </source>
</evidence>
<dbReference type="PRINTS" id="PR00068">
    <property type="entry name" value="CUZNDISMTASE"/>
</dbReference>
<dbReference type="InterPro" id="IPR045867">
    <property type="entry name" value="DNA-dir_RpoC_beta_prime"/>
</dbReference>
<keyword evidence="11" id="KW-0677">Repeat</keyword>
<dbReference type="SMART" id="SM00663">
    <property type="entry name" value="RPOLA_N"/>
    <property type="match status" value="1"/>
</dbReference>
<evidence type="ECO:0000256" key="15">
    <source>
        <dbReference type="ARBA" id="ARBA00023002"/>
    </source>
</evidence>
<evidence type="ECO:0000256" key="14">
    <source>
        <dbReference type="ARBA" id="ARBA00022862"/>
    </source>
</evidence>
<keyword evidence="20" id="KW-0539">Nucleus</keyword>
<dbReference type="InterPro" id="IPR007075">
    <property type="entry name" value="RNA_pol_Rpb1_6"/>
</dbReference>
<evidence type="ECO:0000313" key="26">
    <source>
        <dbReference type="EMBL" id="KAJ3257780.1"/>
    </source>
</evidence>
<dbReference type="FunFam" id="3.30.1490.180:FF:000001">
    <property type="entry name" value="DNA-directed RNA polymerase subunit"/>
    <property type="match status" value="1"/>
</dbReference>
<dbReference type="GO" id="GO:0005665">
    <property type="term" value="C:RNA polymerase II, core complex"/>
    <property type="evidence" value="ECO:0007669"/>
    <property type="project" value="TreeGrafter"/>
</dbReference>
<feature type="compositionally biased region" description="Low complexity" evidence="24">
    <location>
        <begin position="1642"/>
        <end position="1877"/>
    </location>
</feature>
<dbReference type="InterPro" id="IPR038593">
    <property type="entry name" value="RNA_pol_Rpb1_7_sf"/>
</dbReference>
<evidence type="ECO:0000256" key="6">
    <source>
        <dbReference type="ARBA" id="ARBA00022478"/>
    </source>
</evidence>
<dbReference type="PANTHER" id="PTHR19376">
    <property type="entry name" value="DNA-DIRECTED RNA POLYMERASE"/>
    <property type="match status" value="1"/>
</dbReference>
<dbReference type="Pfam" id="PF05000">
    <property type="entry name" value="RNA_pol_Rpb1_4"/>
    <property type="match status" value="1"/>
</dbReference>
<dbReference type="Gene3D" id="1.10.150.390">
    <property type="match status" value="1"/>
</dbReference>
<comment type="cofactor">
    <cofactor evidence="1">
        <name>Cu cation</name>
        <dbReference type="ChEBI" id="CHEBI:23378"/>
    </cofactor>
</comment>
<keyword evidence="27" id="KW-1185">Reference proteome</keyword>
<dbReference type="CDD" id="cd00305">
    <property type="entry name" value="Cu-Zn_Superoxide_Dismutase"/>
    <property type="match status" value="1"/>
</dbReference>
<keyword evidence="13" id="KW-0460">Magnesium</keyword>
<dbReference type="Gene3D" id="1.10.274.100">
    <property type="entry name" value="RNA polymerase Rpb1, domain 3"/>
    <property type="match status" value="1"/>
</dbReference>
<evidence type="ECO:0000256" key="21">
    <source>
        <dbReference type="ARBA" id="ARBA00048552"/>
    </source>
</evidence>
<dbReference type="InterPro" id="IPR042102">
    <property type="entry name" value="RNA_pol_Rpb1_3_sf"/>
</dbReference>
<dbReference type="Pfam" id="PF04997">
    <property type="entry name" value="RNA_pol_Rpb1_1"/>
    <property type="match status" value="1"/>
</dbReference>
<keyword evidence="15" id="KW-0560">Oxidoreductase</keyword>
<dbReference type="FunFam" id="2.40.40.20:FF:000019">
    <property type="entry name" value="DNA-directed RNA polymerase II subunit RPB1"/>
    <property type="match status" value="1"/>
</dbReference>
<dbReference type="SUPFAM" id="SSF64484">
    <property type="entry name" value="beta and beta-prime subunits of DNA dependent RNA-polymerase"/>
    <property type="match status" value="1"/>
</dbReference>
<dbReference type="CDD" id="cd02584">
    <property type="entry name" value="RNAP_II_Rpb1_C"/>
    <property type="match status" value="1"/>
</dbReference>
<dbReference type="GO" id="GO:0004784">
    <property type="term" value="F:superoxide dismutase activity"/>
    <property type="evidence" value="ECO:0007669"/>
    <property type="project" value="UniProtKB-EC"/>
</dbReference>
<comment type="catalytic activity">
    <reaction evidence="22">
        <text>2 superoxide + 2 H(+) = H2O2 + O2</text>
        <dbReference type="Rhea" id="RHEA:20696"/>
        <dbReference type="ChEBI" id="CHEBI:15378"/>
        <dbReference type="ChEBI" id="CHEBI:15379"/>
        <dbReference type="ChEBI" id="CHEBI:16240"/>
        <dbReference type="ChEBI" id="CHEBI:18421"/>
        <dbReference type="EC" id="1.15.1.1"/>
    </reaction>
</comment>
<evidence type="ECO:0000256" key="23">
    <source>
        <dbReference type="RuleBase" id="RU004279"/>
    </source>
</evidence>
<protein>
    <recommendedName>
        <fullName evidence="23">DNA-directed RNA polymerase subunit</fullName>
        <ecNumber evidence="23">2.7.7.6</ecNumber>
    </recommendedName>
</protein>
<dbReference type="PROSITE" id="PS00087">
    <property type="entry name" value="SOD_CU_ZN_1"/>
    <property type="match status" value="1"/>
</dbReference>
<dbReference type="PANTHER" id="PTHR19376:SF37">
    <property type="entry name" value="DNA-DIRECTED RNA POLYMERASE II SUBUNIT RPB1"/>
    <property type="match status" value="1"/>
</dbReference>
<evidence type="ECO:0000256" key="9">
    <source>
        <dbReference type="ARBA" id="ARBA00022695"/>
    </source>
</evidence>
<keyword evidence="12" id="KW-0862">Zinc</keyword>
<dbReference type="Gene3D" id="2.60.40.200">
    <property type="entry name" value="Superoxide dismutase, copper/zinc binding domain"/>
    <property type="match status" value="1"/>
</dbReference>
<keyword evidence="7" id="KW-0597">Phosphoprotein</keyword>
<keyword evidence="6 23" id="KW-0240">DNA-directed RNA polymerase</keyword>
<dbReference type="Gene3D" id="3.30.1490.180">
    <property type="entry name" value="RNA polymerase ii"/>
    <property type="match status" value="1"/>
</dbReference>
<keyword evidence="14" id="KW-0049">Antioxidant</keyword>
<keyword evidence="17" id="KW-0238">DNA-binding</keyword>
<gene>
    <name evidence="26" type="primary">RPB1</name>
    <name evidence="26" type="ORF">HK103_004248</name>
</gene>
<dbReference type="InterPro" id="IPR007073">
    <property type="entry name" value="RNA_pol_Rpb1_7"/>
</dbReference>
<proteinExistence type="inferred from homology"/>
<keyword evidence="8 23" id="KW-0808">Transferase</keyword>
<evidence type="ECO:0000256" key="18">
    <source>
        <dbReference type="ARBA" id="ARBA00023157"/>
    </source>
</evidence>
<dbReference type="InterPro" id="IPR007081">
    <property type="entry name" value="RNA_pol_Rpb1_5"/>
</dbReference>
<dbReference type="InterPro" id="IPR007066">
    <property type="entry name" value="RNA_pol_Rpb1_3"/>
</dbReference>
<dbReference type="Gene3D" id="3.30.1360.140">
    <property type="match status" value="1"/>
</dbReference>
<dbReference type="GO" id="GO:0006368">
    <property type="term" value="P:transcription elongation by RNA polymerase II"/>
    <property type="evidence" value="ECO:0007669"/>
    <property type="project" value="UniProtKB-ARBA"/>
</dbReference>
<dbReference type="FunFam" id="1.10.132.30:FF:000001">
    <property type="entry name" value="DNA-directed RNA polymerase subunit"/>
    <property type="match status" value="1"/>
</dbReference>
<dbReference type="SUPFAM" id="SSF49329">
    <property type="entry name" value="Cu,Zn superoxide dismutase-like"/>
    <property type="match status" value="1"/>
</dbReference>
<comment type="similarity">
    <text evidence="5">Belongs to the Cu-Zn superoxide dismutase family.</text>
</comment>
<evidence type="ECO:0000256" key="10">
    <source>
        <dbReference type="ARBA" id="ARBA00022723"/>
    </source>
</evidence>
<dbReference type="InterPro" id="IPR036423">
    <property type="entry name" value="SOD-like_Cu/Zn_dom_sf"/>
</dbReference>
<dbReference type="FunFam" id="1.10.274.100:FF:000001">
    <property type="entry name" value="DNA-directed RNA polymerase subunit"/>
    <property type="match status" value="1"/>
</dbReference>
<dbReference type="FunFam" id="1.10.150.390:FF:000001">
    <property type="entry name" value="DNA-directed RNA polymerase subunit"/>
    <property type="match status" value="1"/>
</dbReference>
<dbReference type="Gene3D" id="2.40.40.20">
    <property type="match status" value="1"/>
</dbReference>
<keyword evidence="16" id="KW-0186">Copper</keyword>
<dbReference type="GO" id="GO:0003677">
    <property type="term" value="F:DNA binding"/>
    <property type="evidence" value="ECO:0007669"/>
    <property type="project" value="UniProtKB-KW"/>
</dbReference>
<dbReference type="Proteomes" id="UP001210925">
    <property type="component" value="Unassembled WGS sequence"/>
</dbReference>
<evidence type="ECO:0000256" key="11">
    <source>
        <dbReference type="ARBA" id="ARBA00022737"/>
    </source>
</evidence>
<dbReference type="Gene3D" id="6.20.50.80">
    <property type="match status" value="1"/>
</dbReference>
<sequence>MVKAVCVLKGDSPSTGTVTFTQEAESQPTTIQISLSGLTPGLHGFHVHEFGDNTNGCVSAGGHFNPHGHTHGAPDAAIRHVGDLGNVKADASGKVETTITDSQIKLYGPHSVVGRTVVLHADQDDLGLKAMSVALIEYPETMENDSPKRGGLLDPRMGTIDRNFKCQTCGESMTDCPGHFGHIEFAKPVYHAGYLKKIKKTLETVCWFCSKIKTDESDFRFKRAQTFKNNAKKFQEVWSLSKGKTICAVEENLEGDQGKIKHNHGGCGQRQPTFRLKGLTLSASFKASSDEDGEKIEARTIDISASKALEVLIKISDEECLKMGLSPIWARPEWMILTVLPVPPMAVRPSISMDGMGRGEDDLTHKLSDIIKANTNLKKHEVDGAPSHIIAELENLLQWHVCTYMNNETAGIPQASQKSGRPIKSIRARLKGKEGRLRGNLMGKRVDFSARTVITGDPNLSIDQVGVPRSIARNLTFPETVTPYNLEMLSQMVRNGPNVHPGAKHVIRDTGERIDLRYSKRGGDIHLQYGYKVERHLLDDDYIIFNRQPSLHKMSMMGHRVKIMPYSTFRLNLSVTSPYNADFDGDEMNLHVPQSHETRAEIQQLCMVPKQIVSPQKNAPVMGIVQDTLCGIRKFTKRDTFLHRDLLMNLLMWVPNWDGIIPMPAILKPIPLWTAKQVMSIIIPQINMIGFHSTHPDDENTDISPGDTKVIIENGELLAGILCKKTVGSSASGVIHTSMNEHGPEITKDFFNGTQAVVNYWLLQNGFSIGIGDTIADKNTMKAINDTIAHAKKEVNKIILKAQNNELECLPGMTIRGSFESLVNMELNRARDNAGKSAQKSLKEFNNVKQMVVAGSKGSFLNISQMTACVGQQNVEGKRIPFGFKDRTLPHFTKDDHSPESRGFVENSYLRGLTPQEFFFHAMGGREGLIDTAVKTAETGYIQRRLVKALEDATVKYDGTVRNSLGDIIQFSYGEDGMDGARLEKQKLPSMTMSDAAFKKKYRIDISEPQVFKPGSCEQSTYNDLINNPASQDILDREYNQLLKDRATLRNVIFKNSAIDKWTLPVNLERLIWNARHTFGIDRSKPTDLNPLHVIKSVNELMENLLVVRGNDQLSIEAQKNATLLFSILLRSTLASKRLIEEFRLSTQAFDWVLGEIDARFNQAIVHPGEMVGTIAAQSIGEPATQMTLNTFHYAGVSAKNVTLGVPRLKEVINVATNIKTPQLEVYLLDPYRRSMDMAKRIHNTLEHTTLKKLADFTEICYDPDPLESIYEQDGEILRMYNEMEDDDMSKYSPWVLRIILNTGKKSTKGLSMDMIAGKIMELFNGEVKCWHSDDNAAELSLLVRLTVGKDDDDEEPEDIFLKKIEHTILNEISLCGIKGIQKVFITDTKYAADDEYGSIKADNKEYYLETDGNNLLEVLAHDGVDSTRTYSNYTPEIRQVLGIEAARAALLKETRKVIEFDGSYVNYRHLSMLVDMMTQSGNLMAITRHGINRTEAGCLSRASFEETVELLMDAAGAAELDDCKGVSENIMLGQLAPIGTGGFGIVLDEEELLKAPAQPVFAHGQNIGLNPMSPVATPWFDHTSPGPMSPQSASPIRNVMFSPVRGGAFPPNTPSYTPSNPIFGAQSPSYNPLTPMFSPTSPSYSPTSPSYSPTSPSYSPTSPSYSPTSPSYSPTSPSYSPTSPSYSPTSPSYSPTSPSYSPTSPSYSPTSPSYSPTSPSYSPTSPSYSPTSPSYSPTSPSYSPTSPSYSPTSPSYSPTSPSYSPTSPSYSPTSPSYSPTSPSYSPTSPSYSPTSPSYSPTSPAYSPTSPTYSPTSPAYSPTSPTYSPTSPAYSPSSPNYSPVSPAPNAFSPKSPSYSPTSPVYSPYSPTASSPYAQTPNYSPATPNYAPANGNTHSPEEEE</sequence>
<evidence type="ECO:0000256" key="13">
    <source>
        <dbReference type="ARBA" id="ARBA00022842"/>
    </source>
</evidence>
<dbReference type="InterPro" id="IPR018152">
    <property type="entry name" value="SOD_Cu/Zn_BS"/>
</dbReference>
<evidence type="ECO:0000256" key="3">
    <source>
        <dbReference type="ARBA" id="ARBA00004123"/>
    </source>
</evidence>
<dbReference type="Gene3D" id="1.10.132.30">
    <property type="match status" value="1"/>
</dbReference>
<dbReference type="GO" id="GO:0046872">
    <property type="term" value="F:metal ion binding"/>
    <property type="evidence" value="ECO:0007669"/>
    <property type="project" value="UniProtKB-KW"/>
</dbReference>
<dbReference type="InterPro" id="IPR007083">
    <property type="entry name" value="RNA_pol_Rpb1_4"/>
</dbReference>
<evidence type="ECO:0000313" key="27">
    <source>
        <dbReference type="Proteomes" id="UP001210925"/>
    </source>
</evidence>
<evidence type="ECO:0000256" key="17">
    <source>
        <dbReference type="ARBA" id="ARBA00023125"/>
    </source>
</evidence>
<dbReference type="InterPro" id="IPR038120">
    <property type="entry name" value="Rpb1_funnel_sf"/>
</dbReference>
<dbReference type="EC" id="2.7.7.6" evidence="23"/>
<dbReference type="GO" id="GO:0003899">
    <property type="term" value="F:DNA-directed RNA polymerase activity"/>
    <property type="evidence" value="ECO:0007669"/>
    <property type="project" value="UniProtKB-EC"/>
</dbReference>
<dbReference type="PROSITE" id="PS00115">
    <property type="entry name" value="RNA_POL_II_REPEAT"/>
    <property type="match status" value="20"/>
</dbReference>
<feature type="domain" description="RNA polymerase N-terminal" evidence="25">
    <location>
        <begin position="333"/>
        <end position="636"/>
    </location>
</feature>
<keyword evidence="18" id="KW-1015">Disulfide bond</keyword>
<dbReference type="InterPro" id="IPR007080">
    <property type="entry name" value="RNA_pol_Rpb1_1"/>
</dbReference>
<evidence type="ECO:0000259" key="25">
    <source>
        <dbReference type="SMART" id="SM00663"/>
    </source>
</evidence>
<keyword evidence="19 23" id="KW-0804">Transcription</keyword>
<evidence type="ECO:0000256" key="24">
    <source>
        <dbReference type="SAM" id="MobiDB-lite"/>
    </source>
</evidence>
<evidence type="ECO:0000256" key="19">
    <source>
        <dbReference type="ARBA" id="ARBA00023163"/>
    </source>
</evidence>
<dbReference type="NCBIfam" id="NF006336">
    <property type="entry name" value="PRK08566.1"/>
    <property type="match status" value="1"/>
</dbReference>
<dbReference type="EMBL" id="JADGKB010000034">
    <property type="protein sequence ID" value="KAJ3257780.1"/>
    <property type="molecule type" value="Genomic_DNA"/>
</dbReference>
<feature type="region of interest" description="Disordered" evidence="24">
    <location>
        <begin position="1642"/>
        <end position="1903"/>
    </location>
</feature>
<organism evidence="26 27">
    <name type="scientific">Boothiomyces macroporosus</name>
    <dbReference type="NCBI Taxonomy" id="261099"/>
    <lineage>
        <taxon>Eukaryota</taxon>
        <taxon>Fungi</taxon>
        <taxon>Fungi incertae sedis</taxon>
        <taxon>Chytridiomycota</taxon>
        <taxon>Chytridiomycota incertae sedis</taxon>
        <taxon>Chytridiomycetes</taxon>
        <taxon>Rhizophydiales</taxon>
        <taxon>Terramycetaceae</taxon>
        <taxon>Boothiomyces</taxon>
    </lineage>
</organism>
<dbReference type="Pfam" id="PF04992">
    <property type="entry name" value="RNA_pol_Rpb1_6"/>
    <property type="match status" value="1"/>
</dbReference>
<dbReference type="Pfam" id="PF04990">
    <property type="entry name" value="RNA_pol_Rpb1_7"/>
    <property type="match status" value="1"/>
</dbReference>
<reference evidence="26" key="1">
    <citation type="submission" date="2020-05" db="EMBL/GenBank/DDBJ databases">
        <title>Phylogenomic resolution of chytrid fungi.</title>
        <authorList>
            <person name="Stajich J.E."/>
            <person name="Amses K."/>
            <person name="Simmons R."/>
            <person name="Seto K."/>
            <person name="Myers J."/>
            <person name="Bonds A."/>
            <person name="Quandt C.A."/>
            <person name="Barry K."/>
            <person name="Liu P."/>
            <person name="Grigoriev I."/>
            <person name="Longcore J.E."/>
            <person name="James T.Y."/>
        </authorList>
    </citation>
    <scope>NUCLEOTIDE SEQUENCE</scope>
    <source>
        <strain evidence="26">PLAUS21</strain>
    </source>
</reference>
<comment type="similarity">
    <text evidence="4 23">Belongs to the RNA polymerase beta' chain family.</text>
</comment>
<dbReference type="InterPro" id="IPR000684">
    <property type="entry name" value="RNA_pol_II_repeat_euk"/>
</dbReference>
<dbReference type="Pfam" id="PF00623">
    <property type="entry name" value="RNA_pol_Rpb1_2"/>
    <property type="match status" value="1"/>
</dbReference>
<evidence type="ECO:0000256" key="12">
    <source>
        <dbReference type="ARBA" id="ARBA00022833"/>
    </source>
</evidence>
<evidence type="ECO:0000256" key="22">
    <source>
        <dbReference type="ARBA" id="ARBA00049204"/>
    </source>
</evidence>
<evidence type="ECO:0000256" key="2">
    <source>
        <dbReference type="ARBA" id="ARBA00001947"/>
    </source>
</evidence>
<keyword evidence="10" id="KW-0479">Metal-binding</keyword>
<dbReference type="FunFam" id="4.10.860.120:FF:000003">
    <property type="entry name" value="DNA-directed RNA polymerase subunit"/>
    <property type="match status" value="1"/>
</dbReference>
<name>A0AAD5UHF9_9FUNG</name>
<comment type="subcellular location">
    <subcellularLocation>
        <location evidence="3">Nucleus</location>
    </subcellularLocation>
</comment>
<dbReference type="Pfam" id="PF05001">
    <property type="entry name" value="RNA_pol_Rpb1_R"/>
    <property type="match status" value="14"/>
</dbReference>
<evidence type="ECO:0000256" key="8">
    <source>
        <dbReference type="ARBA" id="ARBA00022679"/>
    </source>
</evidence>
<evidence type="ECO:0000256" key="4">
    <source>
        <dbReference type="ARBA" id="ARBA00006460"/>
    </source>
</evidence>
<evidence type="ECO:0000256" key="16">
    <source>
        <dbReference type="ARBA" id="ARBA00023008"/>
    </source>
</evidence>
<comment type="function">
    <text evidence="23">DNA-dependent RNA polymerase catalyzes the transcription of DNA into RNA using the four ribonucleoside triphosphates as substrates.</text>
</comment>
<accession>A0AAD5UHF9</accession>
<dbReference type="FunFam" id="2.60.40.200:FF:000003">
    <property type="entry name" value="Superoxide dismutase [Cu-Zn], chloroplastic"/>
    <property type="match status" value="1"/>
</dbReference>
<dbReference type="Pfam" id="PF04998">
    <property type="entry name" value="RNA_pol_Rpb1_5"/>
    <property type="match status" value="1"/>
</dbReference>
<dbReference type="Pfam" id="PF04983">
    <property type="entry name" value="RNA_pol_Rpb1_3"/>
    <property type="match status" value="1"/>
</dbReference>
<comment type="cofactor">
    <cofactor evidence="2">
        <name>Zn(2+)</name>
        <dbReference type="ChEBI" id="CHEBI:29105"/>
    </cofactor>
</comment>
<dbReference type="Gene3D" id="4.10.860.120">
    <property type="entry name" value="RNA polymerase II, clamp domain"/>
    <property type="match status" value="1"/>
</dbReference>
<dbReference type="InterPro" id="IPR001424">
    <property type="entry name" value="SOD_Cu_Zn_dom"/>
</dbReference>
<dbReference type="InterPro" id="IPR000722">
    <property type="entry name" value="RNA_pol_asu"/>
</dbReference>
<comment type="catalytic activity">
    <reaction evidence="21 23">
        <text>RNA(n) + a ribonucleoside 5'-triphosphate = RNA(n+1) + diphosphate</text>
        <dbReference type="Rhea" id="RHEA:21248"/>
        <dbReference type="Rhea" id="RHEA-COMP:14527"/>
        <dbReference type="Rhea" id="RHEA-COMP:17342"/>
        <dbReference type="ChEBI" id="CHEBI:33019"/>
        <dbReference type="ChEBI" id="CHEBI:61557"/>
        <dbReference type="ChEBI" id="CHEBI:140395"/>
        <dbReference type="EC" id="2.7.7.6"/>
    </reaction>
</comment>
<keyword evidence="9 23" id="KW-0548">Nucleotidyltransferase</keyword>
<evidence type="ECO:0000256" key="1">
    <source>
        <dbReference type="ARBA" id="ARBA00001935"/>
    </source>
</evidence>
<comment type="caution">
    <text evidence="26">The sequence shown here is derived from an EMBL/GenBank/DDBJ whole genome shotgun (WGS) entry which is preliminary data.</text>
</comment>
<dbReference type="Gene3D" id="6.10.250.2940">
    <property type="match status" value="1"/>
</dbReference>